<gene>
    <name evidence="1" type="ORF">SRIMR7_25550</name>
</gene>
<dbReference type="EMBL" id="CP094298">
    <property type="protein sequence ID" value="UNZ05524.1"/>
    <property type="molecule type" value="Genomic_DNA"/>
</dbReference>
<name>A0ABY3Z697_STRRM</name>
<reference evidence="1 2" key="1">
    <citation type="submission" date="2022-03" db="EMBL/GenBank/DDBJ databases">
        <title>Complete genome of Streptomyces rimosus ssp. rimosus R7 (=ATCC 10970).</title>
        <authorList>
            <person name="Beganovic S."/>
            <person name="Ruckert C."/>
            <person name="Busche T."/>
            <person name="Kalinowski J."/>
            <person name="Wittmann C."/>
        </authorList>
    </citation>
    <scope>NUCLEOTIDE SEQUENCE [LARGE SCALE GENOMIC DNA]</scope>
    <source>
        <strain evidence="1 2">R7</strain>
    </source>
</reference>
<evidence type="ECO:0000313" key="2">
    <source>
        <dbReference type="Proteomes" id="UP000829494"/>
    </source>
</evidence>
<dbReference type="Proteomes" id="UP000829494">
    <property type="component" value="Chromosome"/>
</dbReference>
<keyword evidence="2" id="KW-1185">Reference proteome</keyword>
<accession>A0ABY3Z697</accession>
<sequence>MTPGGYLSPPVHLTEPFDLDPSPVEGCSVCQEKADERRQALDLGFMAVAVCAAIEIGRHPRHRVKPSTQQ</sequence>
<organism evidence="1 2">
    <name type="scientific">Streptomyces rimosus subsp. rimosus</name>
    <dbReference type="NCBI Taxonomy" id="132474"/>
    <lineage>
        <taxon>Bacteria</taxon>
        <taxon>Bacillati</taxon>
        <taxon>Actinomycetota</taxon>
        <taxon>Actinomycetes</taxon>
        <taxon>Kitasatosporales</taxon>
        <taxon>Streptomycetaceae</taxon>
        <taxon>Streptomyces</taxon>
    </lineage>
</organism>
<evidence type="ECO:0000313" key="1">
    <source>
        <dbReference type="EMBL" id="UNZ05524.1"/>
    </source>
</evidence>
<protein>
    <submittedName>
        <fullName evidence="1">Uncharacterized protein</fullName>
    </submittedName>
</protein>
<proteinExistence type="predicted"/>